<dbReference type="GO" id="GO:0004385">
    <property type="term" value="F:GMP kinase activity"/>
    <property type="evidence" value="ECO:0007669"/>
    <property type="project" value="UniProtKB-UniRule"/>
</dbReference>
<dbReference type="EC" id="2.7.4.8" evidence="3 11"/>
<proteinExistence type="inferred from homology"/>
<evidence type="ECO:0000256" key="3">
    <source>
        <dbReference type="ARBA" id="ARBA00012961"/>
    </source>
</evidence>
<dbReference type="PROSITE" id="PS00856">
    <property type="entry name" value="GUANYLATE_KINASE_1"/>
    <property type="match status" value="1"/>
</dbReference>
<dbReference type="PANTHER" id="PTHR23117:SF13">
    <property type="entry name" value="GUANYLATE KINASE"/>
    <property type="match status" value="1"/>
</dbReference>
<dbReference type="GO" id="GO:0005829">
    <property type="term" value="C:cytosol"/>
    <property type="evidence" value="ECO:0007669"/>
    <property type="project" value="TreeGrafter"/>
</dbReference>
<gene>
    <name evidence="11 13" type="primary">gmk</name>
    <name evidence="13" type="ORF">GALLR39Z86_40550</name>
</gene>
<evidence type="ECO:0000256" key="9">
    <source>
        <dbReference type="ARBA" id="ARBA00030128"/>
    </source>
</evidence>
<dbReference type="InterPro" id="IPR027417">
    <property type="entry name" value="P-loop_NTPase"/>
</dbReference>
<comment type="function">
    <text evidence="1 11">Essential for recycling GMP and indirectly, cGMP.</text>
</comment>
<keyword evidence="14" id="KW-1185">Reference proteome</keyword>
<dbReference type="PROSITE" id="PS50052">
    <property type="entry name" value="GUANYLATE_KINASE_2"/>
    <property type="match status" value="1"/>
</dbReference>
<keyword evidence="7 11" id="KW-0418">Kinase</keyword>
<dbReference type="CDD" id="cd00071">
    <property type="entry name" value="GMPK"/>
    <property type="match status" value="1"/>
</dbReference>
<sequence>MNIDRHHAALAQRLTVLSGPSGVGKGSVKALIQEYYPWVWLSVSCTTRKPRPGEADGADYHFVSTEQFESMIAAGEFLEWASYAGNLYGTPRGPVEERLRAGLPALLEIELQGARQVRRAMHDAQLVFLAPPSWDELVRRLTGRGTEDEATIARRLDAARQELAAEAEFDHTVTNVSIEQAAAELVELLSSPAYASAKLASHN</sequence>
<dbReference type="Gene3D" id="3.40.50.300">
    <property type="entry name" value="P-loop containing nucleotide triphosphate hydrolases"/>
    <property type="match status" value="1"/>
</dbReference>
<dbReference type="GO" id="GO:0005524">
    <property type="term" value="F:ATP binding"/>
    <property type="evidence" value="ECO:0007669"/>
    <property type="project" value="UniProtKB-UniRule"/>
</dbReference>
<keyword evidence="11" id="KW-0963">Cytoplasm</keyword>
<dbReference type="SMART" id="SM00072">
    <property type="entry name" value="GuKc"/>
    <property type="match status" value="1"/>
</dbReference>
<comment type="caution">
    <text evidence="13">The sequence shown here is derived from an EMBL/GenBank/DDBJ whole genome shotgun (WGS) entry which is preliminary data.</text>
</comment>
<evidence type="ECO:0000256" key="5">
    <source>
        <dbReference type="ARBA" id="ARBA00022679"/>
    </source>
</evidence>
<evidence type="ECO:0000256" key="8">
    <source>
        <dbReference type="ARBA" id="ARBA00022840"/>
    </source>
</evidence>
<accession>A0A9W6LIC0</accession>
<evidence type="ECO:0000313" key="13">
    <source>
        <dbReference type="EMBL" id="GLI44205.1"/>
    </source>
</evidence>
<keyword evidence="5 11" id="KW-0808">Transferase</keyword>
<dbReference type="InterPro" id="IPR008145">
    <property type="entry name" value="GK/Ca_channel_bsu"/>
</dbReference>
<dbReference type="AlphaFoldDB" id="A0A9W6LIC0"/>
<dbReference type="HAMAP" id="MF_00328">
    <property type="entry name" value="Guanylate_kinase"/>
    <property type="match status" value="1"/>
</dbReference>
<evidence type="ECO:0000256" key="6">
    <source>
        <dbReference type="ARBA" id="ARBA00022741"/>
    </source>
</evidence>
<keyword evidence="6 11" id="KW-0547">Nucleotide-binding</keyword>
<name>A0A9W6LIC0_9ACTN</name>
<organism evidence="13 14">
    <name type="scientific">Glycomyces algeriensis</name>
    <dbReference type="NCBI Taxonomy" id="256037"/>
    <lineage>
        <taxon>Bacteria</taxon>
        <taxon>Bacillati</taxon>
        <taxon>Actinomycetota</taxon>
        <taxon>Actinomycetes</taxon>
        <taxon>Glycomycetales</taxon>
        <taxon>Glycomycetaceae</taxon>
        <taxon>Glycomyces</taxon>
    </lineage>
</organism>
<evidence type="ECO:0000256" key="1">
    <source>
        <dbReference type="ARBA" id="ARBA00003531"/>
    </source>
</evidence>
<evidence type="ECO:0000256" key="4">
    <source>
        <dbReference type="ARBA" id="ARBA00016296"/>
    </source>
</evidence>
<comment type="subcellular location">
    <subcellularLocation>
        <location evidence="11">Cytoplasm</location>
    </subcellularLocation>
</comment>
<comment type="catalytic activity">
    <reaction evidence="10 11">
        <text>GMP + ATP = GDP + ADP</text>
        <dbReference type="Rhea" id="RHEA:20780"/>
        <dbReference type="ChEBI" id="CHEBI:30616"/>
        <dbReference type="ChEBI" id="CHEBI:58115"/>
        <dbReference type="ChEBI" id="CHEBI:58189"/>
        <dbReference type="ChEBI" id="CHEBI:456216"/>
        <dbReference type="EC" id="2.7.4.8"/>
    </reaction>
</comment>
<dbReference type="EMBL" id="BSDT01000001">
    <property type="protein sequence ID" value="GLI44205.1"/>
    <property type="molecule type" value="Genomic_DNA"/>
</dbReference>
<dbReference type="SUPFAM" id="SSF52540">
    <property type="entry name" value="P-loop containing nucleoside triphosphate hydrolases"/>
    <property type="match status" value="1"/>
</dbReference>
<evidence type="ECO:0000256" key="7">
    <source>
        <dbReference type="ARBA" id="ARBA00022777"/>
    </source>
</evidence>
<feature type="binding site" evidence="11">
    <location>
        <begin position="19"/>
        <end position="26"/>
    </location>
    <ligand>
        <name>ATP</name>
        <dbReference type="ChEBI" id="CHEBI:30616"/>
    </ligand>
</feature>
<dbReference type="NCBIfam" id="TIGR03263">
    <property type="entry name" value="guanyl_kin"/>
    <property type="match status" value="1"/>
</dbReference>
<evidence type="ECO:0000313" key="14">
    <source>
        <dbReference type="Proteomes" id="UP001144313"/>
    </source>
</evidence>
<evidence type="ECO:0000256" key="10">
    <source>
        <dbReference type="ARBA" id="ARBA00048594"/>
    </source>
</evidence>
<evidence type="ECO:0000256" key="2">
    <source>
        <dbReference type="ARBA" id="ARBA00005790"/>
    </source>
</evidence>
<dbReference type="InterPro" id="IPR017665">
    <property type="entry name" value="Guanylate_kinase"/>
</dbReference>
<protein>
    <recommendedName>
        <fullName evidence="4 11">Guanylate kinase</fullName>
        <ecNumber evidence="3 11">2.7.4.8</ecNumber>
    </recommendedName>
    <alternativeName>
        <fullName evidence="9 11">GMP kinase</fullName>
    </alternativeName>
</protein>
<dbReference type="Pfam" id="PF00625">
    <property type="entry name" value="Guanylate_kin"/>
    <property type="match status" value="1"/>
</dbReference>
<dbReference type="FunFam" id="3.30.63.10:FF:000002">
    <property type="entry name" value="Guanylate kinase 1"/>
    <property type="match status" value="1"/>
</dbReference>
<keyword evidence="8 11" id="KW-0067">ATP-binding</keyword>
<reference evidence="13" key="1">
    <citation type="submission" date="2022-12" db="EMBL/GenBank/DDBJ databases">
        <title>Reference genome sequencing for broad-spectrum identification of bacterial and archaeal isolates by mass spectrometry.</title>
        <authorList>
            <person name="Sekiguchi Y."/>
            <person name="Tourlousse D.M."/>
        </authorList>
    </citation>
    <scope>NUCLEOTIDE SEQUENCE</scope>
    <source>
        <strain evidence="13">LLR39Z86</strain>
    </source>
</reference>
<evidence type="ECO:0000256" key="11">
    <source>
        <dbReference type="HAMAP-Rule" id="MF_00328"/>
    </source>
</evidence>
<evidence type="ECO:0000259" key="12">
    <source>
        <dbReference type="PROSITE" id="PS50052"/>
    </source>
</evidence>
<dbReference type="InterPro" id="IPR020590">
    <property type="entry name" value="Guanylate_kinase_CS"/>
</dbReference>
<comment type="similarity">
    <text evidence="2 11">Belongs to the guanylate kinase family.</text>
</comment>
<dbReference type="InterPro" id="IPR008144">
    <property type="entry name" value="Guanylate_kin-like_dom"/>
</dbReference>
<dbReference type="Proteomes" id="UP001144313">
    <property type="component" value="Unassembled WGS sequence"/>
</dbReference>
<dbReference type="PANTHER" id="PTHR23117">
    <property type="entry name" value="GUANYLATE KINASE-RELATED"/>
    <property type="match status" value="1"/>
</dbReference>
<dbReference type="RefSeq" id="WP_270114900.1">
    <property type="nucleotide sequence ID" value="NZ_BAAAOL010000007.1"/>
</dbReference>
<feature type="domain" description="Guanylate kinase-like" evidence="12">
    <location>
        <begin position="12"/>
        <end position="190"/>
    </location>
</feature>
<dbReference type="Gene3D" id="3.30.63.10">
    <property type="entry name" value="Guanylate Kinase phosphate binding domain"/>
    <property type="match status" value="1"/>
</dbReference>